<dbReference type="KEGG" id="ngv:CDO52_15485"/>
<gene>
    <name evidence="7" type="ORF">CDO52_15485</name>
</gene>
<accession>A0A223S7B4</accession>
<keyword evidence="5 6" id="KW-0472">Membrane</keyword>
<organism evidence="7 8">
    <name type="scientific">Nocardiopsis gilva YIM 90087</name>
    <dbReference type="NCBI Taxonomy" id="1235441"/>
    <lineage>
        <taxon>Bacteria</taxon>
        <taxon>Bacillati</taxon>
        <taxon>Actinomycetota</taxon>
        <taxon>Actinomycetes</taxon>
        <taxon>Streptosporangiales</taxon>
        <taxon>Nocardiopsidaceae</taxon>
        <taxon>Nocardiopsis</taxon>
    </lineage>
</organism>
<evidence type="ECO:0000256" key="1">
    <source>
        <dbReference type="ARBA" id="ARBA00004651"/>
    </source>
</evidence>
<reference evidence="7 8" key="1">
    <citation type="submission" date="2017-08" db="EMBL/GenBank/DDBJ databases">
        <title>The complete genome sequence of Nocardiopsis gilva YIM 90087.</title>
        <authorList>
            <person name="Yin M."/>
            <person name="Tang S."/>
        </authorList>
    </citation>
    <scope>NUCLEOTIDE SEQUENCE [LARGE SCALE GENOMIC DNA]</scope>
    <source>
        <strain evidence="7 8">YIM 90087</strain>
    </source>
</reference>
<name>A0A223S7B4_9ACTN</name>
<protein>
    <submittedName>
        <fullName evidence="7">LysE family translocator</fullName>
    </submittedName>
</protein>
<feature type="transmembrane region" description="Helical" evidence="6">
    <location>
        <begin position="106"/>
        <end position="127"/>
    </location>
</feature>
<evidence type="ECO:0000256" key="3">
    <source>
        <dbReference type="ARBA" id="ARBA00022692"/>
    </source>
</evidence>
<evidence type="ECO:0000256" key="4">
    <source>
        <dbReference type="ARBA" id="ARBA00022989"/>
    </source>
</evidence>
<keyword evidence="2" id="KW-1003">Cell membrane</keyword>
<comment type="subcellular location">
    <subcellularLocation>
        <location evidence="1">Cell membrane</location>
        <topology evidence="1">Multi-pass membrane protein</topology>
    </subcellularLocation>
</comment>
<dbReference type="EMBL" id="CP022753">
    <property type="protein sequence ID" value="ASU84001.1"/>
    <property type="molecule type" value="Genomic_DNA"/>
</dbReference>
<feature type="transmembrane region" description="Helical" evidence="6">
    <location>
        <begin position="68"/>
        <end position="94"/>
    </location>
</feature>
<evidence type="ECO:0000256" key="2">
    <source>
        <dbReference type="ARBA" id="ARBA00022475"/>
    </source>
</evidence>
<evidence type="ECO:0000313" key="7">
    <source>
        <dbReference type="EMBL" id="ASU84001.1"/>
    </source>
</evidence>
<dbReference type="PANTHER" id="PTHR30086">
    <property type="entry name" value="ARGININE EXPORTER PROTEIN ARGO"/>
    <property type="match status" value="1"/>
</dbReference>
<feature type="transmembrane region" description="Helical" evidence="6">
    <location>
        <begin position="217"/>
        <end position="234"/>
    </location>
</feature>
<keyword evidence="4 6" id="KW-1133">Transmembrane helix</keyword>
<evidence type="ECO:0000256" key="5">
    <source>
        <dbReference type="ARBA" id="ARBA00023136"/>
    </source>
</evidence>
<keyword evidence="8" id="KW-1185">Reference proteome</keyword>
<dbReference type="PIRSF" id="PIRSF006324">
    <property type="entry name" value="LeuE"/>
    <property type="match status" value="1"/>
</dbReference>
<evidence type="ECO:0000256" key="6">
    <source>
        <dbReference type="SAM" id="Phobius"/>
    </source>
</evidence>
<feature type="transmembrane region" description="Helical" evidence="6">
    <location>
        <begin position="35"/>
        <end position="56"/>
    </location>
</feature>
<dbReference type="Proteomes" id="UP000215005">
    <property type="component" value="Chromosome"/>
</dbReference>
<sequence>MRTTLRAARSSSILGRERRIFADGCRTEGSMPDHLVVFISVTLLMLIVPGPDFVIVTRNALSGGRIQGYLTTLGICCGLAFLSLLAASGVAAVINANATLLTLLRILGALYLIFLGATLAIGSILRSGRGTKSHSRKAHSRTPVLQGFLNNVLNPKALVFYLTLMPQFVVAEGSVLVQTLILGALVVMCAAGWWGVYVTAISRMSALLAHEKTRTGIDIIAGVALVALGIWMALARSLA</sequence>
<dbReference type="PANTHER" id="PTHR30086:SF20">
    <property type="entry name" value="ARGININE EXPORTER PROTEIN ARGO-RELATED"/>
    <property type="match status" value="1"/>
</dbReference>
<evidence type="ECO:0000313" key="8">
    <source>
        <dbReference type="Proteomes" id="UP000215005"/>
    </source>
</evidence>
<dbReference type="GO" id="GO:0015171">
    <property type="term" value="F:amino acid transmembrane transporter activity"/>
    <property type="evidence" value="ECO:0007669"/>
    <property type="project" value="TreeGrafter"/>
</dbReference>
<keyword evidence="3 6" id="KW-0812">Transmembrane</keyword>
<feature type="transmembrane region" description="Helical" evidence="6">
    <location>
        <begin position="175"/>
        <end position="196"/>
    </location>
</feature>
<proteinExistence type="predicted"/>
<dbReference type="InterPro" id="IPR001123">
    <property type="entry name" value="LeuE-type"/>
</dbReference>
<dbReference type="AlphaFoldDB" id="A0A223S7B4"/>
<dbReference type="Pfam" id="PF01810">
    <property type="entry name" value="LysE"/>
    <property type="match status" value="1"/>
</dbReference>
<dbReference type="GO" id="GO:0005886">
    <property type="term" value="C:plasma membrane"/>
    <property type="evidence" value="ECO:0007669"/>
    <property type="project" value="UniProtKB-SubCell"/>
</dbReference>